<sequence>MYKVSSDRRFQKNKREIRKAYISLVQEKGYQNITISDIAQRADINRMTFYSHYDIVEDIFTEFIDEMESRIISEISRHNIFDLDNFFELLNNLMYQEIDFFRYIAKDVNCANFKSAFVKTIEKIIILDLNDKNDYSETQKKIASNLIAVSIAYAYLDWLSGDFGSATLDEVISITKELLKDNLSNISFTN</sequence>
<keyword evidence="1 2" id="KW-0238">DNA-binding</keyword>
<name>A0A1H5TN28_9FIRM</name>
<dbReference type="SUPFAM" id="SSF46689">
    <property type="entry name" value="Homeodomain-like"/>
    <property type="match status" value="1"/>
</dbReference>
<dbReference type="RefSeq" id="WP_103952509.1">
    <property type="nucleotide sequence ID" value="NZ_FNUL01000005.1"/>
</dbReference>
<proteinExistence type="predicted"/>
<dbReference type="EMBL" id="FNUL01000005">
    <property type="protein sequence ID" value="SEF64183.1"/>
    <property type="molecule type" value="Genomic_DNA"/>
</dbReference>
<evidence type="ECO:0000313" key="5">
    <source>
        <dbReference type="Proteomes" id="UP000236726"/>
    </source>
</evidence>
<dbReference type="PANTHER" id="PTHR43479:SF7">
    <property type="entry name" value="TETR-FAMILY TRANSCRIPTIONAL REGULATOR"/>
    <property type="match status" value="1"/>
</dbReference>
<gene>
    <name evidence="4" type="ORF">SAMN05216537_10534</name>
</gene>
<keyword evidence="5" id="KW-1185">Reference proteome</keyword>
<dbReference type="InterPro" id="IPR050624">
    <property type="entry name" value="HTH-type_Tx_Regulator"/>
</dbReference>
<evidence type="ECO:0000259" key="3">
    <source>
        <dbReference type="PROSITE" id="PS50977"/>
    </source>
</evidence>
<dbReference type="Proteomes" id="UP000236726">
    <property type="component" value="Unassembled WGS sequence"/>
</dbReference>
<reference evidence="4 5" key="1">
    <citation type="submission" date="2016-10" db="EMBL/GenBank/DDBJ databases">
        <authorList>
            <person name="de Groot N.N."/>
        </authorList>
    </citation>
    <scope>NUCLEOTIDE SEQUENCE [LARGE SCALE GENOMIC DNA]</scope>
    <source>
        <strain evidence="4 5">D15d</strain>
    </source>
</reference>
<dbReference type="InterPro" id="IPR009057">
    <property type="entry name" value="Homeodomain-like_sf"/>
</dbReference>
<dbReference type="AlphaFoldDB" id="A0A1H5TN28"/>
<dbReference type="PANTHER" id="PTHR43479">
    <property type="entry name" value="ACREF/ENVCD OPERON REPRESSOR-RELATED"/>
    <property type="match status" value="1"/>
</dbReference>
<feature type="domain" description="HTH tetR-type" evidence="3">
    <location>
        <begin position="11"/>
        <end position="71"/>
    </location>
</feature>
<dbReference type="GO" id="GO:0003677">
    <property type="term" value="F:DNA binding"/>
    <property type="evidence" value="ECO:0007669"/>
    <property type="project" value="UniProtKB-UniRule"/>
</dbReference>
<dbReference type="Pfam" id="PF00440">
    <property type="entry name" value="TetR_N"/>
    <property type="match status" value="1"/>
</dbReference>
<evidence type="ECO:0000256" key="1">
    <source>
        <dbReference type="ARBA" id="ARBA00023125"/>
    </source>
</evidence>
<feature type="DNA-binding region" description="H-T-H motif" evidence="2">
    <location>
        <begin position="34"/>
        <end position="53"/>
    </location>
</feature>
<accession>A0A1H5TN28</accession>
<dbReference type="PROSITE" id="PS50977">
    <property type="entry name" value="HTH_TETR_2"/>
    <property type="match status" value="1"/>
</dbReference>
<dbReference type="InterPro" id="IPR001647">
    <property type="entry name" value="HTH_TetR"/>
</dbReference>
<evidence type="ECO:0000256" key="2">
    <source>
        <dbReference type="PROSITE-ProRule" id="PRU00335"/>
    </source>
</evidence>
<evidence type="ECO:0000313" key="4">
    <source>
        <dbReference type="EMBL" id="SEF64183.1"/>
    </source>
</evidence>
<dbReference type="Gene3D" id="1.10.357.10">
    <property type="entry name" value="Tetracycline Repressor, domain 2"/>
    <property type="match status" value="1"/>
</dbReference>
<organism evidence="4 5">
    <name type="scientific">Lachnospira multipara</name>
    <dbReference type="NCBI Taxonomy" id="28051"/>
    <lineage>
        <taxon>Bacteria</taxon>
        <taxon>Bacillati</taxon>
        <taxon>Bacillota</taxon>
        <taxon>Clostridia</taxon>
        <taxon>Lachnospirales</taxon>
        <taxon>Lachnospiraceae</taxon>
        <taxon>Lachnospira</taxon>
    </lineage>
</organism>
<protein>
    <submittedName>
        <fullName evidence="4">DNA-binding transcriptional regulator, AcrR family</fullName>
    </submittedName>
</protein>